<gene>
    <name evidence="2" type="ORF">SAMN05216187_10488</name>
</gene>
<evidence type="ECO:0000256" key="1">
    <source>
        <dbReference type="SAM" id="Phobius"/>
    </source>
</evidence>
<keyword evidence="1" id="KW-0472">Membrane</keyword>
<protein>
    <submittedName>
        <fullName evidence="2">Uncharacterized protein</fullName>
    </submittedName>
</protein>
<dbReference type="EMBL" id="FNFI01000004">
    <property type="protein sequence ID" value="SDK01355.1"/>
    <property type="molecule type" value="Genomic_DNA"/>
</dbReference>
<dbReference type="Proteomes" id="UP000242700">
    <property type="component" value="Unassembled WGS sequence"/>
</dbReference>
<feature type="transmembrane region" description="Helical" evidence="1">
    <location>
        <begin position="12"/>
        <end position="45"/>
    </location>
</feature>
<proteinExistence type="predicted"/>
<reference evidence="3" key="1">
    <citation type="submission" date="2016-10" db="EMBL/GenBank/DDBJ databases">
        <authorList>
            <person name="Varghese N."/>
            <person name="Submissions S."/>
        </authorList>
    </citation>
    <scope>NUCLEOTIDE SEQUENCE [LARGE SCALE GENOMIC DNA]</scope>
    <source>
        <strain evidence="3">CGMCC 1.8911</strain>
    </source>
</reference>
<dbReference type="AlphaFoldDB" id="A0A1G8YGL0"/>
<evidence type="ECO:0000313" key="2">
    <source>
        <dbReference type="EMBL" id="SDK01355.1"/>
    </source>
</evidence>
<keyword evidence="1" id="KW-0812">Transmembrane</keyword>
<dbReference type="RefSeq" id="WP_176760583.1">
    <property type="nucleotide sequence ID" value="NZ_FNFI01000004.1"/>
</dbReference>
<name>A0A1G8YGL0_9STAP</name>
<evidence type="ECO:0000313" key="3">
    <source>
        <dbReference type="Proteomes" id="UP000242700"/>
    </source>
</evidence>
<sequence>MKINLSLFLPYIFVWALAGMMVFDAVIPMIVFIFFGGVCGGLILALEKKERDVCN</sequence>
<organism evidence="2 3">
    <name type="scientific">Jeotgalicoccus aerolatus</name>
    <dbReference type="NCBI Taxonomy" id="709510"/>
    <lineage>
        <taxon>Bacteria</taxon>
        <taxon>Bacillati</taxon>
        <taxon>Bacillota</taxon>
        <taxon>Bacilli</taxon>
        <taxon>Bacillales</taxon>
        <taxon>Staphylococcaceae</taxon>
        <taxon>Jeotgalicoccus</taxon>
    </lineage>
</organism>
<keyword evidence="1" id="KW-1133">Transmembrane helix</keyword>
<accession>A0A1G8YGL0</accession>
<dbReference type="STRING" id="586411.SAMN05216187_10488"/>